<dbReference type="EMBL" id="JADPIE010000002">
    <property type="protein sequence ID" value="MBF8436356.1"/>
    <property type="molecule type" value="Genomic_DNA"/>
</dbReference>
<protein>
    <submittedName>
        <fullName evidence="1">Uncharacterized protein</fullName>
    </submittedName>
</protein>
<proteinExistence type="predicted"/>
<name>A0A931AR83_9FIRM</name>
<evidence type="ECO:0000313" key="2">
    <source>
        <dbReference type="Proteomes" id="UP000621436"/>
    </source>
</evidence>
<reference evidence="1" key="1">
    <citation type="submission" date="2020-11" db="EMBL/GenBank/DDBJ databases">
        <title>Halonatronomonas betainensis gen. nov., sp. nov. a novel haloalkaliphilic representative of the family Halanaerobiacae capable of betaine degradation.</title>
        <authorList>
            <person name="Boltyanskaya Y."/>
            <person name="Kevbrin V."/>
            <person name="Detkova E."/>
            <person name="Grouzdev D.S."/>
            <person name="Koziaeva V."/>
            <person name="Zhilina T."/>
        </authorList>
    </citation>
    <scope>NUCLEOTIDE SEQUENCE</scope>
    <source>
        <strain evidence="1">Z-7014</strain>
    </source>
</reference>
<sequence>MTEMKRLLLIFLVSLFIIQPVTVMAEQEDRIDLDEIQQSPNWTGYNVRVGGGPELGLFRLDLGDLNNILTGSGFPELSNNVFVYGSSGIAGRKVGNRFGGITMRGTTNNISGEAKSELSVNYKGLLYKRGFYATRDLEISAGALFGRGNMELRLLSDEPGDFENIIGDIADSRHNTSTMEKSFIVFNPRVNLAYSIIGPIDISASAGYLFTHDFGSSWEISDRKISNGPLSNFRAFNLTFQLFIGF</sequence>
<organism evidence="1 2">
    <name type="scientific">Halonatronomonas betaini</name>
    <dbReference type="NCBI Taxonomy" id="2778430"/>
    <lineage>
        <taxon>Bacteria</taxon>
        <taxon>Bacillati</taxon>
        <taxon>Bacillota</taxon>
        <taxon>Clostridia</taxon>
        <taxon>Halanaerobiales</taxon>
        <taxon>Halarsenatibacteraceae</taxon>
        <taxon>Halonatronomonas</taxon>
    </lineage>
</organism>
<accession>A0A931AR83</accession>
<comment type="caution">
    <text evidence="1">The sequence shown here is derived from an EMBL/GenBank/DDBJ whole genome shotgun (WGS) entry which is preliminary data.</text>
</comment>
<evidence type="ECO:0000313" key="1">
    <source>
        <dbReference type="EMBL" id="MBF8436356.1"/>
    </source>
</evidence>
<dbReference type="AlphaFoldDB" id="A0A931AR83"/>
<keyword evidence="2" id="KW-1185">Reference proteome</keyword>
<dbReference type="Proteomes" id="UP000621436">
    <property type="component" value="Unassembled WGS sequence"/>
</dbReference>
<gene>
    <name evidence="1" type="ORF">I0Q91_04625</name>
</gene>
<dbReference type="RefSeq" id="WP_270453206.1">
    <property type="nucleotide sequence ID" value="NZ_JADPIE010000002.1"/>
</dbReference>